<evidence type="ECO:0000256" key="3">
    <source>
        <dbReference type="SAM" id="SignalP"/>
    </source>
</evidence>
<dbReference type="RefSeq" id="WP_179444604.1">
    <property type="nucleotide sequence ID" value="NZ_JACBZS010000001.1"/>
</dbReference>
<feature type="region of interest" description="Disordered" evidence="1">
    <location>
        <begin position="154"/>
        <end position="185"/>
    </location>
</feature>
<feature type="chain" id="PRO_5031270629" evidence="3">
    <location>
        <begin position="27"/>
        <end position="214"/>
    </location>
</feature>
<accession>A0A7Z0D868</accession>
<evidence type="ECO:0000256" key="1">
    <source>
        <dbReference type="SAM" id="MobiDB-lite"/>
    </source>
</evidence>
<organism evidence="4 5">
    <name type="scientific">Naumannella cuiyingiana</name>
    <dbReference type="NCBI Taxonomy" id="1347891"/>
    <lineage>
        <taxon>Bacteria</taxon>
        <taxon>Bacillati</taxon>
        <taxon>Actinomycetota</taxon>
        <taxon>Actinomycetes</taxon>
        <taxon>Propionibacteriales</taxon>
        <taxon>Propionibacteriaceae</taxon>
        <taxon>Naumannella</taxon>
    </lineage>
</organism>
<name>A0A7Z0D868_9ACTN</name>
<dbReference type="EMBL" id="JACBZS010000001">
    <property type="protein sequence ID" value="NYI70677.1"/>
    <property type="molecule type" value="Genomic_DNA"/>
</dbReference>
<dbReference type="Proteomes" id="UP000527616">
    <property type="component" value="Unassembled WGS sequence"/>
</dbReference>
<comment type="caution">
    <text evidence="4">The sequence shown here is derived from an EMBL/GenBank/DDBJ whole genome shotgun (WGS) entry which is preliminary data.</text>
</comment>
<feature type="transmembrane region" description="Helical" evidence="2">
    <location>
        <begin position="188"/>
        <end position="209"/>
    </location>
</feature>
<evidence type="ECO:0000313" key="4">
    <source>
        <dbReference type="EMBL" id="NYI70677.1"/>
    </source>
</evidence>
<keyword evidence="2" id="KW-0812">Transmembrane</keyword>
<keyword evidence="2" id="KW-1133">Transmembrane helix</keyword>
<reference evidence="4 5" key="1">
    <citation type="submission" date="2020-07" db="EMBL/GenBank/DDBJ databases">
        <title>Sequencing the genomes of 1000 actinobacteria strains.</title>
        <authorList>
            <person name="Klenk H.-P."/>
        </authorList>
    </citation>
    <scope>NUCLEOTIDE SEQUENCE [LARGE SCALE GENOMIC DNA]</scope>
    <source>
        <strain evidence="4 5">DSM 103164</strain>
    </source>
</reference>
<gene>
    <name evidence="4" type="ORF">GGQ54_001237</name>
</gene>
<evidence type="ECO:0000256" key="2">
    <source>
        <dbReference type="SAM" id="Phobius"/>
    </source>
</evidence>
<protein>
    <submittedName>
        <fullName evidence="4">Uncharacterized protein</fullName>
    </submittedName>
</protein>
<keyword evidence="2" id="KW-0472">Membrane</keyword>
<sequence>MGRSRRALIILAALIMWLIAPGVARAEGGYPGACREPDGVSVVVDFTALGGDVITRCAPDAGGQSGLAALRDAGFEITGVPDWGDSFVCRIDGRPGVDQRLTVGGRAGYRETCTNTPPEAAHWSSWYAEAGGAWQFSQLGADRRTVAPGSTEGWSFALNAAPAPPGADPDQGSDASPAEPRETPGSPIATLVGVIALAAVACAAVVIMMRRRRR</sequence>
<dbReference type="AlphaFoldDB" id="A0A7Z0D868"/>
<proteinExistence type="predicted"/>
<keyword evidence="5" id="KW-1185">Reference proteome</keyword>
<keyword evidence="3" id="KW-0732">Signal</keyword>
<evidence type="ECO:0000313" key="5">
    <source>
        <dbReference type="Proteomes" id="UP000527616"/>
    </source>
</evidence>
<feature type="signal peptide" evidence="3">
    <location>
        <begin position="1"/>
        <end position="26"/>
    </location>
</feature>